<dbReference type="PANTHER" id="PTHR10039">
    <property type="entry name" value="AMELOGENIN"/>
    <property type="match status" value="1"/>
</dbReference>
<protein>
    <recommendedName>
        <fullName evidence="2">NACHT domain-containing protein</fullName>
    </recommendedName>
</protein>
<accession>A0A8H3GRL7</accession>
<sequence length="908" mass="101934">MSTQPQPSDTRSKPKPRGLRRWWDKTREFIGGSPSHEAQHAQTKNTVTPWDTLRAALRGLESSAEVFPPLKAAITEITISLDLVQRVAKKHPEYDQLAHEFEGIARTLEQCIGEFGPEDRSGNVEYITKALVDQISHVNKKRAAEKNILSKIAEAQDLQDDVIKCHNEAVILFQNLQCEVSLRASRRSSLQRMRELLKEMSPVDEARYNSSYAMVARRRSCTKGTRVVVQEEVHQWAQTPKSAKIYWMNGMAGTGKTTIAYTLCEWLAQNQLLGANFFCSRTSTLCSSGRQIIPTIANQLAHYSHAFRSELCRVLDEDASVFSLDVERQFKRLILQPIIEVNSAIPAGVVVVVDALDECQESYIVKEILKLLLSSSVNMPIKFFVTSRPEPAIRGSMVAEINYPPSVLHLHDIQDTIVQGDIKLYLEESFSGMSPPPSEDEVKQLVARSGKLFIYAATVARYVMPERASVDPSARLKKVLAAGRGDSSNGSQIKLKELDDLYMVILLGAFDEQLENDERDEMKLVLQTVLCAREPMTLKTLEPILGPGCTQNKLRYYLEPLRSVLHVSEEGLISTFHASFPDFMFDKDRSSEFHCNRMQHNFFLATRCFQVMSEKLHFNMCHLESSTIFDNDVENLEQRITQIDQGLMYSCRYWAEHLREAGSFELEEAHKELMGFLTLRLLFWIEVLSLTKLLMIAKEALSQAQNWLSVNHISDAAPTHVTDAIDFVNYFAGNECSYSTPHLYISALPSFRRSSTVYENNYPRLKGLININGPIITRDRLSHIENHSKIHSAVFSSDGARVISVQGGTGPTLVMIRDALTGLFIADPLELQTRSPTSVALSSDGTYAVAASTDFTITAYDTHTGNIFTGPLQGHTGSIRVWDIRNEALPIGPGEGHTQLVYPCMGYG</sequence>
<organism evidence="3 4">
    <name type="scientific">Rhizoctonia solani</name>
    <dbReference type="NCBI Taxonomy" id="456999"/>
    <lineage>
        <taxon>Eukaryota</taxon>
        <taxon>Fungi</taxon>
        <taxon>Dikarya</taxon>
        <taxon>Basidiomycota</taxon>
        <taxon>Agaricomycotina</taxon>
        <taxon>Agaricomycetes</taxon>
        <taxon>Cantharellales</taxon>
        <taxon>Ceratobasidiaceae</taxon>
        <taxon>Rhizoctonia</taxon>
    </lineage>
</organism>
<dbReference type="AlphaFoldDB" id="A0A8H3GRL7"/>
<evidence type="ECO:0000256" key="1">
    <source>
        <dbReference type="ARBA" id="ARBA00022737"/>
    </source>
</evidence>
<feature type="domain" description="NACHT" evidence="2">
    <location>
        <begin position="244"/>
        <end position="389"/>
    </location>
</feature>
<evidence type="ECO:0000313" key="3">
    <source>
        <dbReference type="EMBL" id="CAE6464265.1"/>
    </source>
</evidence>
<name>A0A8H3GRL7_9AGAM</name>
<dbReference type="PROSITE" id="PS50837">
    <property type="entry name" value="NACHT"/>
    <property type="match status" value="1"/>
</dbReference>
<dbReference type="PANTHER" id="PTHR10039:SF16">
    <property type="entry name" value="GPI INOSITOL-DEACYLASE"/>
    <property type="match status" value="1"/>
</dbReference>
<dbReference type="InterPro" id="IPR027417">
    <property type="entry name" value="P-loop_NTPase"/>
</dbReference>
<gene>
    <name evidence="3" type="ORF">RDB_LOCUS95945</name>
</gene>
<comment type="caution">
    <text evidence="3">The sequence shown here is derived from an EMBL/GenBank/DDBJ whole genome shotgun (WGS) entry which is preliminary data.</text>
</comment>
<dbReference type="SUPFAM" id="SSF52540">
    <property type="entry name" value="P-loop containing nucleoside triphosphate hydrolases"/>
    <property type="match status" value="1"/>
</dbReference>
<dbReference type="Gene3D" id="3.40.50.300">
    <property type="entry name" value="P-loop containing nucleotide triphosphate hydrolases"/>
    <property type="match status" value="1"/>
</dbReference>
<dbReference type="Gene3D" id="2.130.10.10">
    <property type="entry name" value="YVTN repeat-like/Quinoprotein amine dehydrogenase"/>
    <property type="match status" value="1"/>
</dbReference>
<evidence type="ECO:0000313" key="4">
    <source>
        <dbReference type="Proteomes" id="UP000663888"/>
    </source>
</evidence>
<dbReference type="InterPro" id="IPR011047">
    <property type="entry name" value="Quinoprotein_ADH-like_sf"/>
</dbReference>
<dbReference type="EMBL" id="CAJMWX010001060">
    <property type="protein sequence ID" value="CAE6464265.1"/>
    <property type="molecule type" value="Genomic_DNA"/>
</dbReference>
<proteinExistence type="predicted"/>
<dbReference type="InterPro" id="IPR015943">
    <property type="entry name" value="WD40/YVTN_repeat-like_dom_sf"/>
</dbReference>
<keyword evidence="1" id="KW-0677">Repeat</keyword>
<dbReference type="Pfam" id="PF24883">
    <property type="entry name" value="NPHP3_N"/>
    <property type="match status" value="1"/>
</dbReference>
<reference evidence="3" key="1">
    <citation type="submission" date="2021-01" db="EMBL/GenBank/DDBJ databases">
        <authorList>
            <person name="Kaushik A."/>
        </authorList>
    </citation>
    <scope>NUCLEOTIDE SEQUENCE</scope>
    <source>
        <strain evidence="3">AG4-R118</strain>
    </source>
</reference>
<dbReference type="InterPro" id="IPR007111">
    <property type="entry name" value="NACHT_NTPase"/>
</dbReference>
<dbReference type="InterPro" id="IPR056884">
    <property type="entry name" value="NPHP3-like_N"/>
</dbReference>
<dbReference type="Proteomes" id="UP000663888">
    <property type="component" value="Unassembled WGS sequence"/>
</dbReference>
<evidence type="ECO:0000259" key="2">
    <source>
        <dbReference type="PROSITE" id="PS50837"/>
    </source>
</evidence>
<dbReference type="SUPFAM" id="SSF50998">
    <property type="entry name" value="Quinoprotein alcohol dehydrogenase-like"/>
    <property type="match status" value="1"/>
</dbReference>